<feature type="compositionally biased region" description="Polar residues" evidence="6">
    <location>
        <begin position="1644"/>
        <end position="1656"/>
    </location>
</feature>
<dbReference type="EnsemblMetazoa" id="AAEL024852-RA">
    <property type="protein sequence ID" value="AAEL024852-PA"/>
    <property type="gene ID" value="AAEL024852"/>
</dbReference>
<feature type="region of interest" description="Disordered" evidence="6">
    <location>
        <begin position="1154"/>
        <end position="1176"/>
    </location>
</feature>
<protein>
    <submittedName>
        <fullName evidence="9">Uncharacterized protein</fullName>
    </submittedName>
</protein>
<feature type="region of interest" description="Disordered" evidence="6">
    <location>
        <begin position="247"/>
        <end position="419"/>
    </location>
</feature>
<feature type="compositionally biased region" description="Pro residues" evidence="6">
    <location>
        <begin position="707"/>
        <end position="717"/>
    </location>
</feature>
<evidence type="ECO:0000259" key="8">
    <source>
        <dbReference type="PROSITE" id="PS51321"/>
    </source>
</evidence>
<dbReference type="GO" id="GO:0005634">
    <property type="term" value="C:nucleus"/>
    <property type="evidence" value="ECO:0007669"/>
    <property type="project" value="TreeGrafter"/>
</dbReference>
<feature type="region of interest" description="Disordered" evidence="6">
    <location>
        <begin position="2102"/>
        <end position="2121"/>
    </location>
</feature>
<feature type="compositionally biased region" description="Basic residues" evidence="6">
    <location>
        <begin position="1579"/>
        <end position="1598"/>
    </location>
</feature>
<dbReference type="GO" id="GO:0006351">
    <property type="term" value="P:DNA-templated transcription"/>
    <property type="evidence" value="ECO:0007669"/>
    <property type="project" value="InterPro"/>
</dbReference>
<dbReference type="OrthoDB" id="1884872at2759"/>
<feature type="compositionally biased region" description="Basic and acidic residues" evidence="6">
    <location>
        <begin position="1657"/>
        <end position="1667"/>
    </location>
</feature>
<feature type="compositionally biased region" description="Low complexity" evidence="6">
    <location>
        <begin position="303"/>
        <end position="312"/>
    </location>
</feature>
<feature type="compositionally biased region" description="Basic and acidic residues" evidence="6">
    <location>
        <begin position="1068"/>
        <end position="1085"/>
    </location>
</feature>
<keyword evidence="3" id="KW-0862">Zinc</keyword>
<feature type="region of interest" description="Disordered" evidence="6">
    <location>
        <begin position="1224"/>
        <end position="1277"/>
    </location>
</feature>
<dbReference type="PANTHER" id="PTHR11477">
    <property type="entry name" value="TRANSCRIPTION FACTOR S-II ZINC FINGER DOMAIN-CONTAINING PROTEIN"/>
    <property type="match status" value="1"/>
</dbReference>
<name>A0A903VKE3_AEDAE</name>
<keyword evidence="5" id="KW-0175">Coiled coil</keyword>
<keyword evidence="2 4" id="KW-0863">Zinc-finger</keyword>
<dbReference type="InterPro" id="IPR036575">
    <property type="entry name" value="TFIIS_cen_dom_sf"/>
</dbReference>
<dbReference type="SMART" id="SM00249">
    <property type="entry name" value="PHD"/>
    <property type="match status" value="1"/>
</dbReference>
<feature type="region of interest" description="Disordered" evidence="6">
    <location>
        <begin position="97"/>
        <end position="192"/>
    </location>
</feature>
<feature type="region of interest" description="Disordered" evidence="6">
    <location>
        <begin position="1047"/>
        <end position="1094"/>
    </location>
</feature>
<feature type="compositionally biased region" description="Basic and acidic residues" evidence="6">
    <location>
        <begin position="2173"/>
        <end position="2184"/>
    </location>
</feature>
<feature type="compositionally biased region" description="Low complexity" evidence="6">
    <location>
        <begin position="1"/>
        <end position="18"/>
    </location>
</feature>
<dbReference type="InterPro" id="IPR019786">
    <property type="entry name" value="Zinc_finger_PHD-type_CS"/>
</dbReference>
<evidence type="ECO:0000259" key="7">
    <source>
        <dbReference type="PROSITE" id="PS50016"/>
    </source>
</evidence>
<dbReference type="InterPro" id="IPR011011">
    <property type="entry name" value="Znf_FYVE_PHD"/>
</dbReference>
<gene>
    <name evidence="9" type="primary">5568874</name>
</gene>
<feature type="compositionally biased region" description="Polar residues" evidence="6">
    <location>
        <begin position="97"/>
        <end position="106"/>
    </location>
</feature>
<dbReference type="SMART" id="SM00510">
    <property type="entry name" value="TFS2M"/>
    <property type="match status" value="1"/>
</dbReference>
<feature type="domain" description="PHD-type" evidence="7">
    <location>
        <begin position="917"/>
        <end position="971"/>
    </location>
</feature>
<feature type="compositionally biased region" description="Basic and acidic residues" evidence="6">
    <location>
        <begin position="761"/>
        <end position="775"/>
    </location>
</feature>
<feature type="compositionally biased region" description="Low complexity" evidence="6">
    <location>
        <begin position="865"/>
        <end position="881"/>
    </location>
</feature>
<feature type="compositionally biased region" description="Low complexity" evidence="6">
    <location>
        <begin position="1047"/>
        <end position="1062"/>
    </location>
</feature>
<feature type="compositionally biased region" description="Low complexity" evidence="6">
    <location>
        <begin position="724"/>
        <end position="754"/>
    </location>
</feature>
<dbReference type="Gene3D" id="1.10.472.30">
    <property type="entry name" value="Transcription elongation factor S-II, central domain"/>
    <property type="match status" value="1"/>
</dbReference>
<feature type="compositionally biased region" description="Basic residues" evidence="6">
    <location>
        <begin position="1511"/>
        <end position="1520"/>
    </location>
</feature>
<dbReference type="GO" id="GO:0008270">
    <property type="term" value="F:zinc ion binding"/>
    <property type="evidence" value="ECO:0007669"/>
    <property type="project" value="UniProtKB-KW"/>
</dbReference>
<reference evidence="9 10" key="1">
    <citation type="submission" date="2017-06" db="EMBL/GenBank/DDBJ databases">
        <title>Aedes aegypti genome working group (AGWG) sequencing and assembly.</title>
        <authorList>
            <consortium name="Aedes aegypti Genome Working Group (AGWG)"/>
            <person name="Matthews B.J."/>
        </authorList>
    </citation>
    <scope>NUCLEOTIDE SEQUENCE [LARGE SCALE GENOMIC DNA]</scope>
    <source>
        <strain evidence="9 10">LVP_AGWG</strain>
    </source>
</reference>
<feature type="compositionally biased region" description="Polar residues" evidence="6">
    <location>
        <begin position="277"/>
        <end position="296"/>
    </location>
</feature>
<dbReference type="InterPro" id="IPR012921">
    <property type="entry name" value="SPOC_C"/>
</dbReference>
<feature type="region of interest" description="Disordered" evidence="6">
    <location>
        <begin position="1488"/>
        <end position="1710"/>
    </location>
</feature>
<feature type="compositionally biased region" description="Low complexity" evidence="6">
    <location>
        <begin position="1229"/>
        <end position="1249"/>
    </location>
</feature>
<feature type="compositionally biased region" description="Basic and acidic residues" evidence="6">
    <location>
        <begin position="1521"/>
        <end position="1531"/>
    </location>
</feature>
<dbReference type="PROSITE" id="PS50016">
    <property type="entry name" value="ZF_PHD_2"/>
    <property type="match status" value="1"/>
</dbReference>
<feature type="compositionally biased region" description="Low complexity" evidence="6">
    <location>
        <begin position="797"/>
        <end position="842"/>
    </location>
</feature>
<feature type="compositionally biased region" description="Basic residues" evidence="6">
    <location>
        <begin position="1532"/>
        <end position="1550"/>
    </location>
</feature>
<dbReference type="InterPro" id="IPR013083">
    <property type="entry name" value="Znf_RING/FYVE/PHD"/>
</dbReference>
<feature type="compositionally biased region" description="Low complexity" evidence="6">
    <location>
        <begin position="1488"/>
        <end position="1507"/>
    </location>
</feature>
<evidence type="ECO:0000256" key="3">
    <source>
        <dbReference type="ARBA" id="ARBA00022833"/>
    </source>
</evidence>
<proteinExistence type="predicted"/>
<feature type="compositionally biased region" description="Polar residues" evidence="6">
    <location>
        <begin position="157"/>
        <end position="170"/>
    </location>
</feature>
<evidence type="ECO:0000256" key="5">
    <source>
        <dbReference type="SAM" id="Coils"/>
    </source>
</evidence>
<dbReference type="Pfam" id="PF00628">
    <property type="entry name" value="PHD"/>
    <property type="match status" value="1"/>
</dbReference>
<evidence type="ECO:0000313" key="10">
    <source>
        <dbReference type="Proteomes" id="UP000008820"/>
    </source>
</evidence>
<feature type="compositionally biased region" description="Polar residues" evidence="6">
    <location>
        <begin position="1160"/>
        <end position="1176"/>
    </location>
</feature>
<feature type="compositionally biased region" description="Polar residues" evidence="6">
    <location>
        <begin position="1680"/>
        <end position="1710"/>
    </location>
</feature>
<dbReference type="InterPro" id="IPR019787">
    <property type="entry name" value="Znf_PHD-finger"/>
</dbReference>
<organism evidence="9 10">
    <name type="scientific">Aedes aegypti</name>
    <name type="common">Yellowfever mosquito</name>
    <name type="synonym">Culex aegypti</name>
    <dbReference type="NCBI Taxonomy" id="7159"/>
    <lineage>
        <taxon>Eukaryota</taxon>
        <taxon>Metazoa</taxon>
        <taxon>Ecdysozoa</taxon>
        <taxon>Arthropoda</taxon>
        <taxon>Hexapoda</taxon>
        <taxon>Insecta</taxon>
        <taxon>Pterygota</taxon>
        <taxon>Neoptera</taxon>
        <taxon>Endopterygota</taxon>
        <taxon>Diptera</taxon>
        <taxon>Nematocera</taxon>
        <taxon>Culicoidea</taxon>
        <taxon>Culicidae</taxon>
        <taxon>Culicinae</taxon>
        <taxon>Aedini</taxon>
        <taxon>Aedes</taxon>
        <taxon>Stegomyia</taxon>
    </lineage>
</organism>
<feature type="compositionally biased region" description="Low complexity" evidence="6">
    <location>
        <begin position="127"/>
        <end position="146"/>
    </location>
</feature>
<evidence type="ECO:0000313" key="9">
    <source>
        <dbReference type="EnsemblMetazoa" id="AAEL024852-PA"/>
    </source>
</evidence>
<feature type="compositionally biased region" description="Basic and acidic residues" evidence="6">
    <location>
        <begin position="114"/>
        <end position="126"/>
    </location>
</feature>
<dbReference type="InterPro" id="IPR003618">
    <property type="entry name" value="TFIIS_cen_dom"/>
</dbReference>
<dbReference type="Proteomes" id="UP000008820">
    <property type="component" value="Chromosome 2"/>
</dbReference>
<evidence type="ECO:0000256" key="6">
    <source>
        <dbReference type="SAM" id="MobiDB-lite"/>
    </source>
</evidence>
<feature type="region of interest" description="Disordered" evidence="6">
    <location>
        <begin position="1919"/>
        <end position="1944"/>
    </location>
</feature>
<feature type="coiled-coil region" evidence="5">
    <location>
        <begin position="2028"/>
        <end position="2066"/>
    </location>
</feature>
<accession>A0A903VKE3</accession>
<sequence length="2232" mass="241718">MSSSSVFKVYPSSPPKSSSIHEEENPVLGAEGTSSGNETGCSAAAGVSNSAEAEAVDEHLKIDSNLVIVVGKDGSVHVDQKTLHSLLANETNDTSVSVVRITSPTPSIEEEIEEERRLLQEQKLQQELESGTGSSDSGSLDSPESSNAAPSVGGKNEANQSAAGPSGVSTRRSHKPAAAKKEDVMLDDDGETPHVSMMVEGFYPPDEAKKFAEEVLTLAGLRKPLHVETRIDYEFHRYVVANDHCYTPLTSPSQKLPPRPYYEDLDSPIEIRPGDDTLSTDVQNIQSTAAEGTSGTSRKRTPSKAIASTSTSKSRRKKSFNKDEINDAEDLQSILEDSDSDYSAESSYPEEDDNDSDLDFSISGRSPKKRKSVSHSKHPKSASKKDESLDLGKKKTVKSPKKFEPKTPTSMLNKTGGVPRTYGSKRNLQQHLSVPATQVSANVVPAVSAPVHAPAPTITIIKKDHKKPVKPAHHNQKLISDMTSLFSTPDIIKKVGPGVGRSASHALTPTTTPVIMPSTSNTIRVVTPNTSETIRLVTSNTSKSIQVITPSTSNTVRLVPAPSTSNTIRGFVQLTPAIIRGSQKLPAHISIQTHTSASEEHDKRLDLIDSIVQQELNHSDSKLPLQQPAQPTMTEDIVKMLENNLPPGGVQESVLPITDNSILAALGSNDDGLPEDLLQHVAELAEHKELQEILDKQVLGVIGTDPPIPPTAPPLPVPSTSTMIPIPVSQQPSIPASTTSSNPSSLTNPESLPTMTVKEQLMPRKEAIQIRRSDGRIITLPPIEAPATRSAKRRAQAGTSSSASSTSVSAASHTTVAPSTSATQLSATQHSKSSKQSTKVSAGSISYDDGSGSLMIDESRGKGNRSGTSSRRTSESSSTSGRGKRQSTVAVAAAIAAAAEDDVESDSSWNSEDDPNRLWCICKQPHNNRFMICCDTCEEWFHGKCVNITKAMGQQMEEDGVEWSCPNCSKKKQEKQQPKMTEFLVSSSSTTSISAVLATAAGQTTPKVVAVSMSGCVVCGSESRISSVYCSDECIRKHAGMANSSVATTTPLSSTASSPTQSIGGSTTKEKQRDRSTTEVERKQDPTNVPKRPLYVIERKTGRCKNIPATENLKEWLLKNPTFLVVTPGSPQEAIILAKQAEVRKQQLVKEAQKKAATLSPGTGHSSAGKVQSQLKITDQKKLTIASPTSQPKQQQPQQPPKPHVRTFSRVVAGTPVAKAAQLASSIKPTVASTPKPSASSTPNSSSGSEHGGKNQRKTPEAKASVKQPTVPVGENIRETAKKTLKKHLLQRSSEITEKDVVRLTEQEIEKFVEEVEEEMFQFFNKDTGTKYRAKYRTLVFNIKDPKNLSLFQKICEKRIGAKQLARMTPEELASQELAQWRENENKHQLEMIKKSELDLLACAKNYVLKTHKGEEVIEGKRDDRLQLDPTTAVEDVVAVLNNSTVSSTSEVDSTLSPSIDNYRKDYDFHGKYSSGLYGTGSITSSTVSGTNTTATGSGTGSSSTSSAKKKESRRSRSRSRSRDRSKDRSRSRSKHKRRRSRSHERRSRSRDRDRDRERHHRDHRSEHHKSDHKSEHKSAHHKPDHKSEHHHHHHKKHDSRDSREKSVSEKTKEEASSSVSSEKDKQLKKVDNKPESFNLIDQILSSAGGSGSKQVDASEKSSKAEPEVAPVVPAEQDQEPTSTVTIPTPPHSTSFDNESPVNDFPSSDTDGNVEKGLFVHWTGNVHMIDVASVEMSIRSVSGDVEEVSNKIPEDLEIVGTIRPEMVWNYIGQLKRQDNYKICLVRFQSNDTVAYEELYTNLLNRGKFGVFEKFPSAIKDFYICPLPAEKMIHMILKPLRGVGIIEGDKKPNLLLGIIVQIIRSNSGTASSGGKSIAAKTPRRQTKGTTSSSSTAVSASFALMQQVITKYATVNKKVLTPESGTTSSSPSGSPRSPVASTSSASVATVATKSELKLSRTLSESSDHGEVDMDIIKAPVVAKATAMKEPIAAVVIDDDDDEPYSPGGVSDDSDHFADVTAIVETKTPTLDSESERIRREMEEINRKIAEEKNEIVGIINKAELKEDEIKSTLDPSLITDIAIPSNLSEILASIKTTPSSVGDILKGGSAKETTKNATSVEDDEDEYVPTAVYSSYKSGYGYGTGKSGIAESSSMPRKPSAVGTGNSSGTSRLAKLTEEELLRMVPDDSYLQPSKPTPSAIELDSDGSAPSSKKPKWDSNEPPPPGMEGDMDVV</sequence>
<dbReference type="SUPFAM" id="SSF57903">
    <property type="entry name" value="FYVE/PHD zinc finger"/>
    <property type="match status" value="1"/>
</dbReference>
<feature type="compositionally biased region" description="Basic and acidic residues" evidence="6">
    <location>
        <begin position="383"/>
        <end position="393"/>
    </location>
</feature>
<feature type="compositionally biased region" description="Basic and acidic residues" evidence="6">
    <location>
        <begin position="1564"/>
        <end position="1578"/>
    </location>
</feature>
<dbReference type="PROSITE" id="PS51321">
    <property type="entry name" value="TFIIS_CENTRAL"/>
    <property type="match status" value="1"/>
</dbReference>
<feature type="region of interest" description="Disordered" evidence="6">
    <location>
        <begin position="707"/>
        <end position="891"/>
    </location>
</feature>
<dbReference type="PROSITE" id="PS01359">
    <property type="entry name" value="ZF_PHD_1"/>
    <property type="match status" value="1"/>
</dbReference>
<dbReference type="InterPro" id="IPR001965">
    <property type="entry name" value="Znf_PHD"/>
</dbReference>
<dbReference type="SUPFAM" id="SSF46942">
    <property type="entry name" value="Elongation factor TFIIS domain 2"/>
    <property type="match status" value="1"/>
</dbReference>
<feature type="region of interest" description="Disordered" evidence="6">
    <location>
        <begin position="1"/>
        <end position="51"/>
    </location>
</feature>
<feature type="region of interest" description="Disordered" evidence="6">
    <location>
        <begin position="2134"/>
        <end position="2232"/>
    </location>
</feature>
<dbReference type="CDD" id="cd15552">
    <property type="entry name" value="PHD_PHF3_like"/>
    <property type="match status" value="1"/>
</dbReference>
<feature type="compositionally biased region" description="Acidic residues" evidence="6">
    <location>
        <begin position="326"/>
        <end position="358"/>
    </location>
</feature>
<keyword evidence="1" id="KW-0479">Metal-binding</keyword>
<feature type="domain" description="TFIIS central" evidence="8">
    <location>
        <begin position="1277"/>
        <end position="1401"/>
    </location>
</feature>
<feature type="region of interest" description="Disordered" evidence="6">
    <location>
        <begin position="1866"/>
        <end position="1891"/>
    </location>
</feature>
<dbReference type="Pfam" id="PF07500">
    <property type="entry name" value="TFIIS_M"/>
    <property type="match status" value="1"/>
</dbReference>
<dbReference type="Gene3D" id="3.30.40.10">
    <property type="entry name" value="Zinc/RING finger domain, C3HC4 (zinc finger)"/>
    <property type="match status" value="1"/>
</dbReference>
<reference evidence="9" key="2">
    <citation type="submission" date="2022-10" db="UniProtKB">
        <authorList>
            <consortium name="EnsemblMetazoa"/>
        </authorList>
    </citation>
    <scope>IDENTIFICATION</scope>
    <source>
        <strain evidence="9">LVP_AGWG</strain>
    </source>
</reference>
<dbReference type="PANTHER" id="PTHR11477:SF51">
    <property type="entry name" value="PROTEIN PARTNER OF SNF, ISOFORM B"/>
    <property type="match status" value="1"/>
</dbReference>
<evidence type="ECO:0000256" key="4">
    <source>
        <dbReference type="PROSITE-ProRule" id="PRU00146"/>
    </source>
</evidence>
<evidence type="ECO:0000256" key="2">
    <source>
        <dbReference type="ARBA" id="ARBA00022771"/>
    </source>
</evidence>
<dbReference type="Pfam" id="PF07744">
    <property type="entry name" value="SPOC"/>
    <property type="match status" value="1"/>
</dbReference>
<feature type="compositionally biased region" description="Basic residues" evidence="6">
    <location>
        <begin position="366"/>
        <end position="382"/>
    </location>
</feature>
<evidence type="ECO:0000256" key="1">
    <source>
        <dbReference type="ARBA" id="ARBA00022723"/>
    </source>
</evidence>
<keyword evidence="10" id="KW-1185">Reference proteome</keyword>
<feature type="compositionally biased region" description="Basic and acidic residues" evidence="6">
    <location>
        <begin position="1599"/>
        <end position="1635"/>
    </location>
</feature>
<dbReference type="CDD" id="cd22581">
    <property type="entry name" value="SPOC_PPS-like"/>
    <property type="match status" value="1"/>
</dbReference>